<dbReference type="Pfam" id="PF25567">
    <property type="entry name" value="TPR_SYO1"/>
    <property type="match status" value="1"/>
</dbReference>
<dbReference type="GO" id="GO:0051082">
    <property type="term" value="F:unfolded protein binding"/>
    <property type="evidence" value="ECO:0007669"/>
    <property type="project" value="TreeGrafter"/>
</dbReference>
<dbReference type="Gene3D" id="1.25.10.10">
    <property type="entry name" value="Leucine-rich Repeat Variant"/>
    <property type="match status" value="1"/>
</dbReference>
<dbReference type="GO" id="GO:0042273">
    <property type="term" value="P:ribosomal large subunit biogenesis"/>
    <property type="evidence" value="ECO:0007669"/>
    <property type="project" value="TreeGrafter"/>
</dbReference>
<accession>A0AAV5RMN8</accession>
<dbReference type="Proteomes" id="UP001362899">
    <property type="component" value="Unassembled WGS sequence"/>
</dbReference>
<dbReference type="PANTHER" id="PTHR13347:SF1">
    <property type="entry name" value="HEAT REPEAT-CONTAINING PROTEIN 3"/>
    <property type="match status" value="1"/>
</dbReference>
<feature type="domain" description="SYO1-like TPR repeats" evidence="2">
    <location>
        <begin position="436"/>
        <end position="521"/>
    </location>
</feature>
<dbReference type="InterPro" id="IPR057990">
    <property type="entry name" value="TPR_SYO1"/>
</dbReference>
<evidence type="ECO:0000313" key="4">
    <source>
        <dbReference type="Proteomes" id="UP001362899"/>
    </source>
</evidence>
<sequence length="521" mass="58345">MGKAARQKKVFRKNAAVDRPIDENLRAQKIVPCIALLNSKNNNEILANLGAISQLVQDDNARHLLLREKLLHNILSNVLSSRELDIVAASLGILRDVVVFEGRDTALFLTRRKLSNVLESQISKFNELSQPDEISVQFLVNLFGLCSEILEHVASNQKQVAELAVKICSAQDSNDYPVQVYEEALRMLYLYSEEFNDVDINVLKFAHLKNLNSQIVSVYLHGVWFNTLISSSAVSEDNDKMLIECIDQLTQVMNGISHSSENTAIRLICLEILAIASQTNDKSMLNMLKERLFEQVFSLLDNREFRLVAVNVLNNLGWSLSEVDENWLNESVAISSKLFSILNSNEVDIHEVSALLGLLAASAAQNGSVLQDGKFAEFVGNLMQKIDQMYTSQKQGDSAAEDIESASWVELATALVNVLNVDPELTHSIGLVGSSRQLILSLLEFSNDVESQIAALNALFDIFGDNDAEYNEEEYIQSGMQEKLKTLKPLLKRSLKSSNEFKDQARESLLNLENYILYKEQ</sequence>
<name>A0AAV5RMN8_STABA</name>
<reference evidence="3 4" key="1">
    <citation type="journal article" date="2023" name="Elife">
        <title>Identification of key yeast species and microbe-microbe interactions impacting larval growth of Drosophila in the wild.</title>
        <authorList>
            <person name="Mure A."/>
            <person name="Sugiura Y."/>
            <person name="Maeda R."/>
            <person name="Honda K."/>
            <person name="Sakurai N."/>
            <person name="Takahashi Y."/>
            <person name="Watada M."/>
            <person name="Katoh T."/>
            <person name="Gotoh A."/>
            <person name="Gotoh Y."/>
            <person name="Taniguchi I."/>
            <person name="Nakamura K."/>
            <person name="Hayashi T."/>
            <person name="Katayama T."/>
            <person name="Uemura T."/>
            <person name="Hattori Y."/>
        </authorList>
    </citation>
    <scope>NUCLEOTIDE SEQUENCE [LARGE SCALE GENOMIC DNA]</scope>
    <source>
        <strain evidence="3 4">SB-73</strain>
    </source>
</reference>
<comment type="caution">
    <text evidence="3">The sequence shown here is derived from an EMBL/GenBank/DDBJ whole genome shotgun (WGS) entry which is preliminary data.</text>
</comment>
<dbReference type="InterPro" id="IPR052616">
    <property type="entry name" value="SYO1-like"/>
</dbReference>
<evidence type="ECO:0000259" key="2">
    <source>
        <dbReference type="Pfam" id="PF25567"/>
    </source>
</evidence>
<proteinExistence type="inferred from homology"/>
<dbReference type="SUPFAM" id="SSF48371">
    <property type="entry name" value="ARM repeat"/>
    <property type="match status" value="1"/>
</dbReference>
<keyword evidence="4" id="KW-1185">Reference proteome</keyword>
<evidence type="ECO:0000313" key="3">
    <source>
        <dbReference type="EMBL" id="GMM52252.1"/>
    </source>
</evidence>
<dbReference type="PANTHER" id="PTHR13347">
    <property type="entry name" value="HEAT REPEAT-CONTAINING PROTEIN 3"/>
    <property type="match status" value="1"/>
</dbReference>
<dbReference type="EMBL" id="BTGC01000008">
    <property type="protein sequence ID" value="GMM52252.1"/>
    <property type="molecule type" value="Genomic_DNA"/>
</dbReference>
<comment type="similarity">
    <text evidence="1">Belongs to the nuclear import and ribosome assembly adapter family.</text>
</comment>
<dbReference type="InterPro" id="IPR016024">
    <property type="entry name" value="ARM-type_fold"/>
</dbReference>
<gene>
    <name evidence="3" type="ORF">DASB73_032150</name>
</gene>
<organism evidence="3 4">
    <name type="scientific">Starmerella bacillaris</name>
    <name type="common">Yeast</name>
    <name type="synonym">Candida zemplinina</name>
    <dbReference type="NCBI Taxonomy" id="1247836"/>
    <lineage>
        <taxon>Eukaryota</taxon>
        <taxon>Fungi</taxon>
        <taxon>Dikarya</taxon>
        <taxon>Ascomycota</taxon>
        <taxon>Saccharomycotina</taxon>
        <taxon>Dipodascomycetes</taxon>
        <taxon>Dipodascales</taxon>
        <taxon>Trichomonascaceae</taxon>
        <taxon>Starmerella</taxon>
    </lineage>
</organism>
<evidence type="ECO:0000256" key="1">
    <source>
        <dbReference type="ARBA" id="ARBA00049983"/>
    </source>
</evidence>
<protein>
    <recommendedName>
        <fullName evidence="2">SYO1-like TPR repeats domain-containing protein</fullName>
    </recommendedName>
</protein>
<dbReference type="InterPro" id="IPR011989">
    <property type="entry name" value="ARM-like"/>
</dbReference>
<dbReference type="GO" id="GO:0006606">
    <property type="term" value="P:protein import into nucleus"/>
    <property type="evidence" value="ECO:0007669"/>
    <property type="project" value="TreeGrafter"/>
</dbReference>
<dbReference type="AlphaFoldDB" id="A0AAV5RMN8"/>